<dbReference type="OrthoDB" id="5540856at2"/>
<protein>
    <submittedName>
        <fullName evidence="2">Uncharacterized protein</fullName>
    </submittedName>
</protein>
<dbReference type="Proteomes" id="UP000185598">
    <property type="component" value="Unassembled WGS sequence"/>
</dbReference>
<evidence type="ECO:0000313" key="2">
    <source>
        <dbReference type="EMBL" id="OLP48352.1"/>
    </source>
</evidence>
<evidence type="ECO:0000313" key="4">
    <source>
        <dbReference type="Proteomes" id="UP000544107"/>
    </source>
</evidence>
<keyword evidence="3" id="KW-1185">Reference proteome</keyword>
<dbReference type="EMBL" id="JACIED010000002">
    <property type="protein sequence ID" value="MBB4008048.1"/>
    <property type="molecule type" value="Genomic_DNA"/>
</dbReference>
<sequence>MKLMLKHYLASLNEREELDVILPDVLSELGFNVISRPKRGTTQYGVDVAAIGPHPVTGEKAVYLLSIKAGNLSRSHWEDGSQALRVSLEQILEVYIPTHIAAQYKKLPVVIALCFGGDIQEEVRLRIQKYMDKNIVPGKIEFAEWNGDKIAEMMVSGLLREKMFPKQMQASFRKALAFVDEPAVCVAHFSQLLWQLTEILPKDHGGFMRKARQIHLAAWNVFVWARDAQNLEAAYQTSELAALWMWDLGRRHIADTVKGREIGSMMMRCVQLHQMISEQYIGFHVDAYSQIENGLALAFRSRAPVDVNLRVFDVLGRVALHGLWILHARENLDPNEEAEVVAAVKAGVERAHRIIRDIIGNNRVLECPLRDDHAIEITLAAMFLARCGDLQFLAGWIESIFHASAFAYLTGGSYPCILREYSQLALHPQRSDAYRREATSGSDLYATLALWLALLQRGDAFKELAEFQEKHLAHCTWQFWLPDDISEDHLYRNTKTHGAAITEIKASIGEEKLLEQVNREIKNSKDFGTLSAVRFSHENLVLVACRLYRLPIPLHVLAEKQTDVTEHNHKEADRL</sequence>
<name>A0A1Q9A1E1_9HYPH</name>
<reference evidence="2 3" key="1">
    <citation type="submission" date="2016-09" db="EMBL/GenBank/DDBJ databases">
        <title>Rhizobium oryziradicis sp. nov., isolated from the root of rice.</title>
        <authorList>
            <person name="Zhao J."/>
            <person name="Zhang X."/>
        </authorList>
    </citation>
    <scope>NUCLEOTIDE SEQUENCE [LARGE SCALE GENOMIC DNA]</scope>
    <source>
        <strain evidence="2 3">14971</strain>
    </source>
</reference>
<organism evidence="2 3">
    <name type="scientific">Allorhizobium taibaishanense</name>
    <dbReference type="NCBI Taxonomy" id="887144"/>
    <lineage>
        <taxon>Bacteria</taxon>
        <taxon>Pseudomonadati</taxon>
        <taxon>Pseudomonadota</taxon>
        <taxon>Alphaproteobacteria</taxon>
        <taxon>Hyphomicrobiales</taxon>
        <taxon>Rhizobiaceae</taxon>
        <taxon>Rhizobium/Agrobacterium group</taxon>
        <taxon>Allorhizobium</taxon>
    </lineage>
</organism>
<evidence type="ECO:0000313" key="3">
    <source>
        <dbReference type="Proteomes" id="UP000185598"/>
    </source>
</evidence>
<gene>
    <name evidence="2" type="ORF">BJF91_09530</name>
    <name evidence="1" type="ORF">GGQ71_002311</name>
</gene>
<dbReference type="EMBL" id="MKIN01000024">
    <property type="protein sequence ID" value="OLP48352.1"/>
    <property type="molecule type" value="Genomic_DNA"/>
</dbReference>
<comment type="caution">
    <text evidence="2">The sequence shown here is derived from an EMBL/GenBank/DDBJ whole genome shotgun (WGS) entry which is preliminary data.</text>
</comment>
<dbReference type="RefSeq" id="WP_075616407.1">
    <property type="nucleotide sequence ID" value="NZ_JACIED010000002.1"/>
</dbReference>
<reference evidence="1 4" key="2">
    <citation type="submission" date="2020-08" db="EMBL/GenBank/DDBJ databases">
        <title>Genomic Encyclopedia of Type Strains, Phase IV (KMG-IV): sequencing the most valuable type-strain genomes for metagenomic binning, comparative biology and taxonomic classification.</title>
        <authorList>
            <person name="Goeker M."/>
        </authorList>
    </citation>
    <scope>NUCLEOTIDE SEQUENCE [LARGE SCALE GENOMIC DNA]</scope>
    <source>
        <strain evidence="1 4">DSM 100021</strain>
    </source>
</reference>
<dbReference type="AlphaFoldDB" id="A0A1Q9A1E1"/>
<accession>A0A1Q9A1E1</accession>
<proteinExistence type="predicted"/>
<evidence type="ECO:0000313" key="1">
    <source>
        <dbReference type="EMBL" id="MBB4008048.1"/>
    </source>
</evidence>
<dbReference type="Proteomes" id="UP000544107">
    <property type="component" value="Unassembled WGS sequence"/>
</dbReference>